<dbReference type="GO" id="GO:0016614">
    <property type="term" value="F:oxidoreductase activity, acting on CH-OH group of donors"/>
    <property type="evidence" value="ECO:0007669"/>
    <property type="project" value="InterPro"/>
</dbReference>
<dbReference type="InterPro" id="IPR000172">
    <property type="entry name" value="GMC_OxRdtase_N"/>
</dbReference>
<dbReference type="PANTHER" id="PTHR11552">
    <property type="entry name" value="GLUCOSE-METHANOL-CHOLINE GMC OXIDOREDUCTASE"/>
    <property type="match status" value="1"/>
</dbReference>
<feature type="binding site" evidence="2">
    <location>
        <position position="235"/>
    </location>
    <ligand>
        <name>FAD</name>
        <dbReference type="ChEBI" id="CHEBI:57692"/>
    </ligand>
</feature>
<evidence type="ECO:0000313" key="5">
    <source>
        <dbReference type="Proteomes" id="UP000469558"/>
    </source>
</evidence>
<organism evidence="4 5">
    <name type="scientific">Lachnellula suecica</name>
    <dbReference type="NCBI Taxonomy" id="602035"/>
    <lineage>
        <taxon>Eukaryota</taxon>
        <taxon>Fungi</taxon>
        <taxon>Dikarya</taxon>
        <taxon>Ascomycota</taxon>
        <taxon>Pezizomycotina</taxon>
        <taxon>Leotiomycetes</taxon>
        <taxon>Helotiales</taxon>
        <taxon>Lachnaceae</taxon>
        <taxon>Lachnellula</taxon>
    </lineage>
</organism>
<dbReference type="InterPro" id="IPR036188">
    <property type="entry name" value="FAD/NAD-bd_sf"/>
</dbReference>
<proteinExistence type="inferred from homology"/>
<keyword evidence="5" id="KW-1185">Reference proteome</keyword>
<dbReference type="PANTHER" id="PTHR11552:SF210">
    <property type="entry name" value="GLUCOSE-METHANOL-CHOLINE OXIDOREDUCTASE N-TERMINAL DOMAIN-CONTAINING PROTEIN-RELATED"/>
    <property type="match status" value="1"/>
</dbReference>
<gene>
    <name evidence="4" type="primary">citC_1</name>
    <name evidence="4" type="ORF">LSUE1_G006528</name>
</gene>
<dbReference type="PROSITE" id="PS00624">
    <property type="entry name" value="GMC_OXRED_2"/>
    <property type="match status" value="1"/>
</dbReference>
<evidence type="ECO:0000256" key="2">
    <source>
        <dbReference type="PIRSR" id="PIRSR000137-2"/>
    </source>
</evidence>
<accession>A0A8T9BXP2</accession>
<dbReference type="InterPro" id="IPR012132">
    <property type="entry name" value="GMC_OxRdtase"/>
</dbReference>
<dbReference type="AlphaFoldDB" id="A0A8T9BXP2"/>
<feature type="domain" description="Glucose-methanol-choline oxidoreductase N-terminal" evidence="3">
    <location>
        <begin position="270"/>
        <end position="284"/>
    </location>
</feature>
<dbReference type="Gene3D" id="3.30.560.10">
    <property type="entry name" value="Glucose Oxidase, domain 3"/>
    <property type="match status" value="1"/>
</dbReference>
<dbReference type="OrthoDB" id="269227at2759"/>
<protein>
    <submittedName>
        <fullName evidence="4">Dehydrogenase citC</fullName>
    </submittedName>
</protein>
<sequence>MDLDTFDYVIVGGGTAGLVLAARLTEDPAVDVVVLEAGEKRLDDPNINIPGLMGQLYGNEKYDWNFKTTPQEGLSGRTLAWPRGKVLGGSSAINFLMVSHASRADLDNWEKLGNAGRNFDTLQPYYRKSETYNPPDEVTTKELGTDIIDPALHGTSGPIQTSFPIGQGPLDQAWGPTFKTLGLDPKEDPRKGDTLGGYSLLKFMDGKARRSYTAPAYYIPNAERPNLVVLTNALVKKIEFEDSVATGVRYSVSGEEKFVRTRGEIVLSAGTVQSPQILELSGIGSRSRLEALGIDIVVDNPNVGENLQDHPLLGIGYEAMDGIPTAEMLKQPGVLDWAIKEWAEKGAGPLAGGVTGTAFLSYASILTPDKEALLEQRVNELISQAESPSSPVIAKQLELQKAMLLNSKEAAVQYNFGATGVNVAAGNDIGNLFNHGDAGGYAGIVAALTHAFSRGSIHIKSTDPEEHPAIDPRYMTHPLDVEIFADSLVFTQNIASAAPLSSLLKDNDAGTGKRIQPSFNIPGRLDKEMAVKLVRASTITSFHPTSTCSMLPEGEGGVVDDRLKVYEIKNLRVVDASIVPLMVRGNIASLVYALSERAADLIKEDRKAERLSYAVAA</sequence>
<feature type="binding site" evidence="2">
    <location>
        <position position="86"/>
    </location>
    <ligand>
        <name>FAD</name>
        <dbReference type="ChEBI" id="CHEBI:57692"/>
    </ligand>
</feature>
<dbReference type="PIRSF" id="PIRSF000137">
    <property type="entry name" value="Alcohol_oxidase"/>
    <property type="match status" value="1"/>
</dbReference>
<comment type="cofactor">
    <cofactor evidence="2">
        <name>FAD</name>
        <dbReference type="ChEBI" id="CHEBI:57692"/>
    </cofactor>
</comment>
<dbReference type="EMBL" id="QGMK01001412">
    <property type="protein sequence ID" value="TVY68813.1"/>
    <property type="molecule type" value="Genomic_DNA"/>
</dbReference>
<dbReference type="Pfam" id="PF05199">
    <property type="entry name" value="GMC_oxred_C"/>
    <property type="match status" value="1"/>
</dbReference>
<dbReference type="GO" id="GO:0050660">
    <property type="term" value="F:flavin adenine dinucleotide binding"/>
    <property type="evidence" value="ECO:0007669"/>
    <property type="project" value="InterPro"/>
</dbReference>
<reference evidence="4 5" key="1">
    <citation type="submission" date="2018-05" db="EMBL/GenBank/DDBJ databases">
        <title>Genome sequencing and assembly of the regulated plant pathogen Lachnellula willkommii and related sister species for the development of diagnostic species identification markers.</title>
        <authorList>
            <person name="Giroux E."/>
            <person name="Bilodeau G."/>
        </authorList>
    </citation>
    <scope>NUCLEOTIDE SEQUENCE [LARGE SCALE GENOMIC DNA]</scope>
    <source>
        <strain evidence="4 5">CBS 268.59</strain>
    </source>
</reference>
<dbReference type="SUPFAM" id="SSF54373">
    <property type="entry name" value="FAD-linked reductases, C-terminal domain"/>
    <property type="match status" value="1"/>
</dbReference>
<dbReference type="Proteomes" id="UP000469558">
    <property type="component" value="Unassembled WGS sequence"/>
</dbReference>
<evidence type="ECO:0000256" key="1">
    <source>
        <dbReference type="ARBA" id="ARBA00010790"/>
    </source>
</evidence>
<dbReference type="SUPFAM" id="SSF51905">
    <property type="entry name" value="FAD/NAD(P)-binding domain"/>
    <property type="match status" value="1"/>
</dbReference>
<keyword evidence="2" id="KW-0274">FAD</keyword>
<comment type="similarity">
    <text evidence="1">Belongs to the GMC oxidoreductase family.</text>
</comment>
<evidence type="ECO:0000313" key="4">
    <source>
        <dbReference type="EMBL" id="TVY68813.1"/>
    </source>
</evidence>
<dbReference type="Gene3D" id="3.50.50.60">
    <property type="entry name" value="FAD/NAD(P)-binding domain"/>
    <property type="match status" value="1"/>
</dbReference>
<evidence type="ECO:0000259" key="3">
    <source>
        <dbReference type="PROSITE" id="PS00624"/>
    </source>
</evidence>
<dbReference type="InterPro" id="IPR007867">
    <property type="entry name" value="GMC_OxRtase_C"/>
</dbReference>
<keyword evidence="2" id="KW-0285">Flavoprotein</keyword>
<dbReference type="Pfam" id="PF00732">
    <property type="entry name" value="GMC_oxred_N"/>
    <property type="match status" value="1"/>
</dbReference>
<name>A0A8T9BXP2_9HELO</name>
<comment type="caution">
    <text evidence="4">The sequence shown here is derived from an EMBL/GenBank/DDBJ whole genome shotgun (WGS) entry which is preliminary data.</text>
</comment>